<evidence type="ECO:0000256" key="2">
    <source>
        <dbReference type="ARBA" id="ARBA00022490"/>
    </source>
</evidence>
<dbReference type="InterPro" id="IPR003029">
    <property type="entry name" value="S1_domain"/>
</dbReference>
<feature type="compositionally biased region" description="Basic and acidic residues" evidence="8">
    <location>
        <begin position="319"/>
        <end position="329"/>
    </location>
</feature>
<dbReference type="Pfam" id="PF08529">
    <property type="entry name" value="NusA_N"/>
    <property type="match status" value="1"/>
</dbReference>
<evidence type="ECO:0000256" key="8">
    <source>
        <dbReference type="SAM" id="MobiDB-lite"/>
    </source>
</evidence>
<dbReference type="HAMAP" id="MF_00945_B">
    <property type="entry name" value="NusA_B"/>
    <property type="match status" value="1"/>
</dbReference>
<dbReference type="SUPFAM" id="SSF50249">
    <property type="entry name" value="Nucleic acid-binding proteins"/>
    <property type="match status" value="1"/>
</dbReference>
<dbReference type="InterPro" id="IPR013735">
    <property type="entry name" value="TF_NusA_N"/>
</dbReference>
<dbReference type="Proteomes" id="UP000198976">
    <property type="component" value="Chromosome I"/>
</dbReference>
<dbReference type="InterPro" id="IPR015946">
    <property type="entry name" value="KH_dom-like_a/b"/>
</dbReference>
<evidence type="ECO:0000256" key="1">
    <source>
        <dbReference type="ARBA" id="ARBA00022472"/>
    </source>
</evidence>
<dbReference type="EMBL" id="LT629792">
    <property type="protein sequence ID" value="SDT90513.1"/>
    <property type="molecule type" value="Genomic_DNA"/>
</dbReference>
<name>A0ABY0V6Q1_9ACTO</name>
<dbReference type="Pfam" id="PF26594">
    <property type="entry name" value="KH_NusA_2nd"/>
    <property type="match status" value="1"/>
</dbReference>
<evidence type="ECO:0000256" key="6">
    <source>
        <dbReference type="ARBA" id="ARBA00023163"/>
    </source>
</evidence>
<keyword evidence="1 7" id="KW-0806">Transcription termination</keyword>
<dbReference type="InterPro" id="IPR058582">
    <property type="entry name" value="KH_NusA_2nd"/>
</dbReference>
<comment type="subcellular location">
    <subcellularLocation>
        <location evidence="7">Cytoplasm</location>
    </subcellularLocation>
</comment>
<dbReference type="RefSeq" id="WP_092648442.1">
    <property type="nucleotide sequence ID" value="NZ_LT629792.1"/>
</dbReference>
<evidence type="ECO:0000313" key="10">
    <source>
        <dbReference type="EMBL" id="SDT90513.1"/>
    </source>
</evidence>
<dbReference type="SUPFAM" id="SSF69705">
    <property type="entry name" value="Transcription factor NusA, N-terminal domain"/>
    <property type="match status" value="1"/>
</dbReference>
<evidence type="ECO:0000256" key="5">
    <source>
        <dbReference type="ARBA" id="ARBA00023015"/>
    </source>
</evidence>
<organism evidence="10 11">
    <name type="scientific">Schaalia radingae</name>
    <dbReference type="NCBI Taxonomy" id="131110"/>
    <lineage>
        <taxon>Bacteria</taxon>
        <taxon>Bacillati</taxon>
        <taxon>Actinomycetota</taxon>
        <taxon>Actinomycetes</taxon>
        <taxon>Actinomycetales</taxon>
        <taxon>Actinomycetaceae</taxon>
        <taxon>Schaalia</taxon>
    </lineage>
</organism>
<dbReference type="NCBIfam" id="TIGR01953">
    <property type="entry name" value="NusA"/>
    <property type="match status" value="1"/>
</dbReference>
<dbReference type="InterPro" id="IPR010213">
    <property type="entry name" value="TF_NusA"/>
</dbReference>
<dbReference type="SMART" id="SM00316">
    <property type="entry name" value="S1"/>
    <property type="match status" value="1"/>
</dbReference>
<dbReference type="CDD" id="cd22529">
    <property type="entry name" value="KH-II_NusA_rpt2"/>
    <property type="match status" value="1"/>
</dbReference>
<feature type="domain" description="S1 motif" evidence="9">
    <location>
        <begin position="112"/>
        <end position="178"/>
    </location>
</feature>
<keyword evidence="3 7" id="KW-0889">Transcription antitermination</keyword>
<accession>A0ABY0V6Q1</accession>
<evidence type="ECO:0000256" key="4">
    <source>
        <dbReference type="ARBA" id="ARBA00022884"/>
    </source>
</evidence>
<sequence>MEIDMTALRMVEQEKGVDLNTLVDAIEEALLKAYHNIPGAIRKARIEIDKRSGRVTVMATEEDDDGNPIGEFDDTPSNFGRIAQATARSVIMQRLRDADDQKVLGDFASKTGQIVTGLVQQARERHLTLVKLSDDFEAVLPDSEKVPGEEYHHNERIRAYVVSVERTERGARIVLSRTHPGLVLGLFEREVPEIQQGLVEIKAVAREAGHRTKIAVAATREGVNAKGACIGPMGSRVRSVMTELGGEKIDIVDWSADPARFVSNALSPARVSRVVVHSVENHTATAVVPDFQLSLAIGKEGQNARLAARLTGFHIDIHSDTDADGKMEASRSSMPDMPYGGDEAASVSDVSGTDAFDITAEDEDEDDVTSRSHTDSNTDADLS</sequence>
<dbReference type="InterPro" id="IPR030842">
    <property type="entry name" value="TF_NusA_bacterial"/>
</dbReference>
<evidence type="ECO:0000256" key="7">
    <source>
        <dbReference type="HAMAP-Rule" id="MF_00945"/>
    </source>
</evidence>
<dbReference type="PROSITE" id="PS50126">
    <property type="entry name" value="S1"/>
    <property type="match status" value="1"/>
</dbReference>
<dbReference type="Pfam" id="PF13184">
    <property type="entry name" value="KH_NusA_1st"/>
    <property type="match status" value="1"/>
</dbReference>
<dbReference type="PANTHER" id="PTHR22648">
    <property type="entry name" value="TRANSCRIPTION TERMINATION FACTOR NUSA"/>
    <property type="match status" value="1"/>
</dbReference>
<dbReference type="InterPro" id="IPR009019">
    <property type="entry name" value="KH_sf_prok-type"/>
</dbReference>
<dbReference type="CDD" id="cd02134">
    <property type="entry name" value="KH-II_NusA_rpt1"/>
    <property type="match status" value="1"/>
</dbReference>
<gene>
    <name evidence="7" type="primary">nusA</name>
    <name evidence="10" type="ORF">SAMN04489714_0755</name>
</gene>
<keyword evidence="6 7" id="KW-0804">Transcription</keyword>
<dbReference type="InterPro" id="IPR025249">
    <property type="entry name" value="TF_NusA_KH_1st"/>
</dbReference>
<dbReference type="Gene3D" id="3.30.300.20">
    <property type="match status" value="2"/>
</dbReference>
<keyword evidence="5 7" id="KW-0805">Transcription regulation</keyword>
<proteinExistence type="inferred from homology"/>
<evidence type="ECO:0000256" key="3">
    <source>
        <dbReference type="ARBA" id="ARBA00022814"/>
    </source>
</evidence>
<dbReference type="Gene3D" id="3.30.1480.10">
    <property type="entry name" value="NusA, N-terminal domain"/>
    <property type="match status" value="1"/>
</dbReference>
<comment type="subunit">
    <text evidence="7">Monomer. Binds directly to the core enzyme of the DNA-dependent RNA polymerase and to nascent RNA.</text>
</comment>
<keyword evidence="4 7" id="KW-0694">RNA-binding</keyword>
<evidence type="ECO:0000313" key="11">
    <source>
        <dbReference type="Proteomes" id="UP000198976"/>
    </source>
</evidence>
<evidence type="ECO:0000259" key="9">
    <source>
        <dbReference type="PROSITE" id="PS50126"/>
    </source>
</evidence>
<dbReference type="CDD" id="cd04455">
    <property type="entry name" value="S1_NusA"/>
    <property type="match status" value="1"/>
</dbReference>
<dbReference type="PANTHER" id="PTHR22648:SF0">
    <property type="entry name" value="TRANSCRIPTION TERMINATION_ANTITERMINATION PROTEIN NUSA"/>
    <property type="match status" value="1"/>
</dbReference>
<keyword evidence="2 7" id="KW-0963">Cytoplasm</keyword>
<comment type="function">
    <text evidence="7">Participates in both transcription termination and antitermination.</text>
</comment>
<dbReference type="SUPFAM" id="SSF54814">
    <property type="entry name" value="Prokaryotic type KH domain (KH-domain type II)"/>
    <property type="match status" value="2"/>
</dbReference>
<dbReference type="InterPro" id="IPR012340">
    <property type="entry name" value="NA-bd_OB-fold"/>
</dbReference>
<comment type="similarity">
    <text evidence="7">Belongs to the NusA family.</text>
</comment>
<protein>
    <recommendedName>
        <fullName evidence="7">Transcription termination/antitermination protein NusA</fullName>
    </recommendedName>
</protein>
<dbReference type="InterPro" id="IPR036555">
    <property type="entry name" value="NusA_N_sf"/>
</dbReference>
<reference evidence="10 11" key="1">
    <citation type="submission" date="2016-10" db="EMBL/GenBank/DDBJ databases">
        <authorList>
            <person name="Varghese N."/>
            <person name="Submissions S."/>
        </authorList>
    </citation>
    <scope>NUCLEOTIDE SEQUENCE [LARGE SCALE GENOMIC DNA]</scope>
    <source>
        <strain evidence="10 11">DSM 9169</strain>
    </source>
</reference>
<dbReference type="Gene3D" id="2.40.50.140">
    <property type="entry name" value="Nucleic acid-binding proteins"/>
    <property type="match status" value="1"/>
</dbReference>
<keyword evidence="11" id="KW-1185">Reference proteome</keyword>
<feature type="region of interest" description="Disordered" evidence="8">
    <location>
        <begin position="319"/>
        <end position="383"/>
    </location>
</feature>